<evidence type="ECO:0000313" key="3">
    <source>
        <dbReference type="Proteomes" id="UP001515480"/>
    </source>
</evidence>
<gene>
    <name evidence="2" type="ORF">AB1Y20_001891</name>
</gene>
<reference evidence="2 3" key="1">
    <citation type="journal article" date="2024" name="Science">
        <title>Giant polyketide synthase enzymes in the biosynthesis of giant marine polyether toxins.</title>
        <authorList>
            <person name="Fallon T.R."/>
            <person name="Shende V.V."/>
            <person name="Wierzbicki I.H."/>
            <person name="Pendleton A.L."/>
            <person name="Watervoot N.F."/>
            <person name="Auber R.P."/>
            <person name="Gonzalez D.J."/>
            <person name="Wisecaver J.H."/>
            <person name="Moore B.S."/>
        </authorList>
    </citation>
    <scope>NUCLEOTIDE SEQUENCE [LARGE SCALE GENOMIC DNA]</scope>
    <source>
        <strain evidence="2 3">12B1</strain>
    </source>
</reference>
<name>A0AB34J713_PRYPA</name>
<dbReference type="Proteomes" id="UP001515480">
    <property type="component" value="Unassembled WGS sequence"/>
</dbReference>
<feature type="region of interest" description="Disordered" evidence="1">
    <location>
        <begin position="816"/>
        <end position="842"/>
    </location>
</feature>
<dbReference type="AlphaFoldDB" id="A0AB34J713"/>
<sequence length="1258" mass="141760">MALSSTLYRVMDDRITEILKPYLAIGYGRDGKPYSDVIVKDGNVEIINLYAWPNMLTEELASMGLPFAVRLMHCNTVKVKVPWFSWTTNPIEVAVDGMMLVIEPTKESEWTLEQIRASKERVIENAFAELQKRHASTKRKSLFDRMKAQFWANFRPKISITNLHIRYEQFDTVSPSVGHSLSFSLGLMLDSCDVSTTIGNDLHTQKEINFEMKRVEVYCRTTEMGATSVIKPQEDRVRALKRFKAEQEQKNVQFSATKLEAMSQRATQGAGALAGTVQAFRDTLRSEDSTWAGTSKVKPWLNKAVESIDLSKLTHRERDPKRLQEFYDEQDVIVVAMHTCAAESTTWFEHEWLVKPMDEVAFKGKLHSIEPKKAESFSFNVPLQVAVLHISSFDIQATDMQLAALVTVPTRQCHYRMWSKYASLRQELPEYHSAMSVREKKALSKKRWRIAGRAILQAMQGGNERPATILDLLESRQYRDKLTNMLKMYIKEDEDADDAGDIHAARQAQKKSHPADALALQTLEDRLPVPLIAWCRFMASVHAKTYFEGHERGSLGTAASAFSHLLKGKRRSHRGNLGFDDSQAAELSKSMVDALRPSVLLSAPVGYVRRVIDVRMQHCVVRLHKAQTIAERIEALTDEKSFSSNTARRNWSMRHRSESLSLAETLKSEGSMLSLTLDQLQARARFVVTHVTQAQDDERASEAPVLGNDGVDISFVLKEATLRNDALNGSTNGESVMLRMKGETDCAVTDEMLGGPSFWAGDVSRRPSGVVDPSTSSERANSICRELLCFAEKEPNSPTAYSSNASKLRRRLSVESVPLAPAESSRSDSKSRKTSKSRGVLRGLFAGRTNDRSAAAAAPAHVSQLESAKAKWYRRSVVPRSDVSEQETLLSGLETNLSSECESEVEEEESLFKMAVQAHVFIDGDETEGQDEWTVLLSKAEACYDTQFWADVHDFFTRVYAPMAPSPILGTQQVRRKFSSLQRGISTTLKGSHLTCERLMMSALQSLADVFITPNERSACLIQSGGAAMRLRTRPGGEYSGSEPRDILDAELPPFKLHRWRPDGMSEQRAEITFQSPIHLSTPLVSHVEKTIYATGLWPCTDAEVALRKAEFELVKKRIELMEKEKRKLDLLFTELRAHAQLQALTQLAGLVITHADAEVQVNLTEEPELRSHAMERASRFHEITAHSLPWDMEKFKAAWAEAKMPGMLSDLFNRKEGKDQERKPKEKEVCCGCFPAWLRGIRLRRYRRPSADDRLST</sequence>
<keyword evidence="3" id="KW-1185">Reference proteome</keyword>
<protein>
    <recommendedName>
        <fullName evidence="4">Chorein N-terminal domain-containing protein</fullName>
    </recommendedName>
</protein>
<evidence type="ECO:0000256" key="1">
    <source>
        <dbReference type="SAM" id="MobiDB-lite"/>
    </source>
</evidence>
<comment type="caution">
    <text evidence="2">The sequence shown here is derived from an EMBL/GenBank/DDBJ whole genome shotgun (WGS) entry which is preliminary data.</text>
</comment>
<evidence type="ECO:0008006" key="4">
    <source>
        <dbReference type="Google" id="ProtNLM"/>
    </source>
</evidence>
<evidence type="ECO:0000313" key="2">
    <source>
        <dbReference type="EMBL" id="KAL1515257.1"/>
    </source>
</evidence>
<organism evidence="2 3">
    <name type="scientific">Prymnesium parvum</name>
    <name type="common">Toxic golden alga</name>
    <dbReference type="NCBI Taxonomy" id="97485"/>
    <lineage>
        <taxon>Eukaryota</taxon>
        <taxon>Haptista</taxon>
        <taxon>Haptophyta</taxon>
        <taxon>Prymnesiophyceae</taxon>
        <taxon>Prymnesiales</taxon>
        <taxon>Prymnesiaceae</taxon>
        <taxon>Prymnesium</taxon>
    </lineage>
</organism>
<proteinExistence type="predicted"/>
<dbReference type="EMBL" id="JBGBPQ010000011">
    <property type="protein sequence ID" value="KAL1515257.1"/>
    <property type="molecule type" value="Genomic_DNA"/>
</dbReference>
<accession>A0AB34J713</accession>